<dbReference type="InterPro" id="IPR050190">
    <property type="entry name" value="UPF0213_domain"/>
</dbReference>
<comment type="caution">
    <text evidence="2">The sequence shown here is derived from an EMBL/GenBank/DDBJ whole genome shotgun (WGS) entry which is preliminary data.</text>
</comment>
<reference evidence="2" key="1">
    <citation type="submission" date="2019-08" db="EMBL/GenBank/DDBJ databases">
        <authorList>
            <person name="Kucharzyk K."/>
            <person name="Murdoch R.W."/>
            <person name="Higgins S."/>
            <person name="Loffler F."/>
        </authorList>
    </citation>
    <scope>NUCLEOTIDE SEQUENCE</scope>
</reference>
<name>A0A644W4N0_9ZZZZ</name>
<dbReference type="InterPro" id="IPR000305">
    <property type="entry name" value="GIY-YIG_endonuc"/>
</dbReference>
<dbReference type="SUPFAM" id="SSF82771">
    <property type="entry name" value="GIY-YIG endonuclease"/>
    <property type="match status" value="1"/>
</dbReference>
<proteinExistence type="predicted"/>
<dbReference type="PANTHER" id="PTHR34477">
    <property type="entry name" value="UPF0213 PROTEIN YHBQ"/>
    <property type="match status" value="1"/>
</dbReference>
<dbReference type="CDD" id="cd10456">
    <property type="entry name" value="GIY-YIG_UPF0213"/>
    <property type="match status" value="1"/>
</dbReference>
<dbReference type="InterPro" id="IPR035901">
    <property type="entry name" value="GIY-YIG_endonuc_sf"/>
</dbReference>
<evidence type="ECO:0000259" key="1">
    <source>
        <dbReference type="PROSITE" id="PS50164"/>
    </source>
</evidence>
<dbReference type="PANTHER" id="PTHR34477:SF1">
    <property type="entry name" value="UPF0213 PROTEIN YHBQ"/>
    <property type="match status" value="1"/>
</dbReference>
<sequence>MIRCQDNSLYTGWTNDLAARMKKHASGKGAKYTKTFTAVKLVYFEEVADRSAALKREYALKQLKKEDKEALVSTMNSELLEKTVISN</sequence>
<accession>A0A644W4N0</accession>
<evidence type="ECO:0000313" key="2">
    <source>
        <dbReference type="EMBL" id="MPL98705.1"/>
    </source>
</evidence>
<dbReference type="EMBL" id="VSSQ01000623">
    <property type="protein sequence ID" value="MPL98705.1"/>
    <property type="molecule type" value="Genomic_DNA"/>
</dbReference>
<gene>
    <name evidence="2" type="ORF">SDC9_44912</name>
</gene>
<organism evidence="2">
    <name type="scientific">bioreactor metagenome</name>
    <dbReference type="NCBI Taxonomy" id="1076179"/>
    <lineage>
        <taxon>unclassified sequences</taxon>
        <taxon>metagenomes</taxon>
        <taxon>ecological metagenomes</taxon>
    </lineage>
</organism>
<dbReference type="Pfam" id="PF01541">
    <property type="entry name" value="GIY-YIG"/>
    <property type="match status" value="1"/>
</dbReference>
<protein>
    <recommendedName>
        <fullName evidence="1">GIY-YIG domain-containing protein</fullName>
    </recommendedName>
</protein>
<dbReference type="PROSITE" id="PS50164">
    <property type="entry name" value="GIY_YIG"/>
    <property type="match status" value="1"/>
</dbReference>
<feature type="domain" description="GIY-YIG" evidence="1">
    <location>
        <begin position="1"/>
        <end position="70"/>
    </location>
</feature>
<dbReference type="Gene3D" id="3.40.1440.10">
    <property type="entry name" value="GIY-YIG endonuclease"/>
    <property type="match status" value="1"/>
</dbReference>
<dbReference type="AlphaFoldDB" id="A0A644W4N0"/>